<gene>
    <name evidence="2" type="ORF">CCMP2556_LOCUS19867</name>
</gene>
<proteinExistence type="predicted"/>
<comment type="caution">
    <text evidence="2">The sequence shown here is derived from an EMBL/GenBank/DDBJ whole genome shotgun (WGS) entry which is preliminary data.</text>
</comment>
<organism evidence="2 3">
    <name type="scientific">Durusdinium trenchii</name>
    <dbReference type="NCBI Taxonomy" id="1381693"/>
    <lineage>
        <taxon>Eukaryota</taxon>
        <taxon>Sar</taxon>
        <taxon>Alveolata</taxon>
        <taxon>Dinophyceae</taxon>
        <taxon>Suessiales</taxon>
        <taxon>Symbiodiniaceae</taxon>
        <taxon>Durusdinium</taxon>
    </lineage>
</organism>
<evidence type="ECO:0000256" key="1">
    <source>
        <dbReference type="SAM" id="MobiDB-lite"/>
    </source>
</evidence>
<feature type="region of interest" description="Disordered" evidence="1">
    <location>
        <begin position="325"/>
        <end position="344"/>
    </location>
</feature>
<sequence>MIRASSERAVRHGGSLRATLSCASLASSGLFTGTLMSRRSRSASLSPTPKSKSHGRSYSPRRFASRHVPTAAEELVSHSHVLDPTIIKRFDGLMKHLKRNTDKQDFEKQVLASPSEVLVPEEYDEVLRGEFARHCSYGERLNTELMHSGKWVKMLKELGFIPGRARAERSAKGPCLSSLAEADIIFQRVLHDTDYGGKRLTYDFFCKALCLVAANIYPDMDWETAMGELLNRIAAAAEEVEVEQPDDYGDYSLDPNVLLVLDYFKPKLHDLFRSFARRQLRGPTDAAVGTGTTRLKERTIWKHTQDTLFASRASSCILGGTLKDMKDDMESEEEEEANPTAGLPAVTESEAEGHTTPEVNQEVAKSAAPEEPELLPNQVVTSPQKKGMAAMLPAGAVGSSGFEAVARGSKEMKSPPGQSLLAWAENLGYFSSASPGSRLSKQSMSTRTGKWSPAARDPYTYACGSPIIQNRRKWMSLEQLFAMCKELKIMPDVISRQAVVRIFKRAQCAGAASAHAGSNFGYLSQEGFVDAMGRIGIQAYAEPPFCDEYPEPHEKIHAFLCDKLPGQIRTAAPAKVVLPRPAATDDVPKRQGPALNDRRFFFRVRA</sequence>
<evidence type="ECO:0000313" key="3">
    <source>
        <dbReference type="Proteomes" id="UP001642484"/>
    </source>
</evidence>
<keyword evidence="3" id="KW-1185">Reference proteome</keyword>
<reference evidence="2 3" key="1">
    <citation type="submission" date="2024-02" db="EMBL/GenBank/DDBJ databases">
        <authorList>
            <person name="Chen Y."/>
            <person name="Shah S."/>
            <person name="Dougan E. K."/>
            <person name="Thang M."/>
            <person name="Chan C."/>
        </authorList>
    </citation>
    <scope>NUCLEOTIDE SEQUENCE [LARGE SCALE GENOMIC DNA]</scope>
</reference>
<evidence type="ECO:0000313" key="2">
    <source>
        <dbReference type="EMBL" id="CAK9035338.1"/>
    </source>
</evidence>
<dbReference type="SUPFAM" id="SSF47473">
    <property type="entry name" value="EF-hand"/>
    <property type="match status" value="1"/>
</dbReference>
<accession>A0ABP0L846</accession>
<feature type="region of interest" description="Disordered" evidence="1">
    <location>
        <begin position="38"/>
        <end position="64"/>
    </location>
</feature>
<feature type="region of interest" description="Disordered" evidence="1">
    <location>
        <begin position="349"/>
        <end position="377"/>
    </location>
</feature>
<protein>
    <submittedName>
        <fullName evidence="2">Uncharacterized protein</fullName>
    </submittedName>
</protein>
<dbReference type="InterPro" id="IPR011992">
    <property type="entry name" value="EF-hand-dom_pair"/>
</dbReference>
<dbReference type="Gene3D" id="1.10.238.10">
    <property type="entry name" value="EF-hand"/>
    <property type="match status" value="1"/>
</dbReference>
<dbReference type="Proteomes" id="UP001642484">
    <property type="component" value="Unassembled WGS sequence"/>
</dbReference>
<dbReference type="EMBL" id="CAXAMN010011447">
    <property type="protein sequence ID" value="CAK9035338.1"/>
    <property type="molecule type" value="Genomic_DNA"/>
</dbReference>
<name>A0ABP0L846_9DINO</name>